<protein>
    <submittedName>
        <fullName evidence="3">VCBS repeat-containing protein</fullName>
    </submittedName>
</protein>
<evidence type="ECO:0000256" key="2">
    <source>
        <dbReference type="SAM" id="SignalP"/>
    </source>
</evidence>
<feature type="chain" id="PRO_5046855855" evidence="2">
    <location>
        <begin position="22"/>
        <end position="507"/>
    </location>
</feature>
<dbReference type="PANTHER" id="PTHR46580:SF4">
    <property type="entry name" value="ATP_GTP-BINDING PROTEIN"/>
    <property type="match status" value="1"/>
</dbReference>
<evidence type="ECO:0000313" key="4">
    <source>
        <dbReference type="Proteomes" id="UP000647183"/>
    </source>
</evidence>
<accession>A0ABR8UFT0</accession>
<evidence type="ECO:0000256" key="1">
    <source>
        <dbReference type="ARBA" id="ARBA00022729"/>
    </source>
</evidence>
<comment type="caution">
    <text evidence="3">The sequence shown here is derived from an EMBL/GenBank/DDBJ whole genome shotgun (WGS) entry which is preliminary data.</text>
</comment>
<keyword evidence="1 2" id="KW-0732">Signal</keyword>
<sequence>MLDTARILAAGFMLAAPTVHAAYGLAPSEVHPIGSWPDAAAVGDVNGDGRDDVVVSTTYYFDEGNDYQVLVYLQQADGSLAPPLRFPYGFANQTSLVVGNLDRDAAQEIVLGHGGGIMIIDWDQERLWPVVRTTMHTHEIGWRATNVALLDADRDGAPDVVAHGWSEGAVIYMGDGRGGVRESVHLPTPADGYNDLDSGDFNGDGYQDFVVQSGQGETNAYVYLNDGTPSFKGPTTIDPTDGVWGGDAVGVGDFNNDGRDDLALVGDHTEVKIYLQDDAGTLVYDRSITTEYYPNAMLGRDLDLDGRDDLLILHGGGGISFFLQDAKGLGQGTWIDGLYATHLNPHGMGVGDLDGDGCPDVAVANYNAGLVIHKGQGCNAVADLALDARLDDGQLSLHLANVGGRNAEAVETRVTIKVSQGALVDAQAPCPVEHRDAGSIRFTCSRDALAANDSEWIHVPLAMTTRDRRAVVTVSATTTTLTHEIELANNTGTASRRVMTGLPERVK</sequence>
<proteinExistence type="predicted"/>
<evidence type="ECO:0000313" key="3">
    <source>
        <dbReference type="EMBL" id="MBD7986896.1"/>
    </source>
</evidence>
<organism evidence="3 4">
    <name type="scientific">Luteimonas colneyensis</name>
    <dbReference type="NCBI Taxonomy" id="2762230"/>
    <lineage>
        <taxon>Bacteria</taxon>
        <taxon>Pseudomonadati</taxon>
        <taxon>Pseudomonadota</taxon>
        <taxon>Gammaproteobacteria</taxon>
        <taxon>Lysobacterales</taxon>
        <taxon>Lysobacteraceae</taxon>
        <taxon>Luteimonas</taxon>
    </lineage>
</organism>
<dbReference type="PANTHER" id="PTHR46580">
    <property type="entry name" value="SENSOR KINASE-RELATED"/>
    <property type="match status" value="1"/>
</dbReference>
<dbReference type="EMBL" id="JACSQJ010000001">
    <property type="protein sequence ID" value="MBD7986896.1"/>
    <property type="molecule type" value="Genomic_DNA"/>
</dbReference>
<dbReference type="Proteomes" id="UP000647183">
    <property type="component" value="Unassembled WGS sequence"/>
</dbReference>
<gene>
    <name evidence="3" type="ORF">H9645_02490</name>
</gene>
<dbReference type="SUPFAM" id="SSF69318">
    <property type="entry name" value="Integrin alpha N-terminal domain"/>
    <property type="match status" value="2"/>
</dbReference>
<dbReference type="RefSeq" id="WP_191728138.1">
    <property type="nucleotide sequence ID" value="NZ_JACSQJ010000001.1"/>
</dbReference>
<name>A0ABR8UFT0_9GAMM</name>
<dbReference type="Pfam" id="PF01839">
    <property type="entry name" value="FG-GAP"/>
    <property type="match status" value="1"/>
</dbReference>
<dbReference type="Pfam" id="PF13517">
    <property type="entry name" value="FG-GAP_3"/>
    <property type="match status" value="2"/>
</dbReference>
<dbReference type="Gene3D" id="2.130.10.130">
    <property type="entry name" value="Integrin alpha, N-terminal"/>
    <property type="match status" value="3"/>
</dbReference>
<keyword evidence="4" id="KW-1185">Reference proteome</keyword>
<dbReference type="InterPro" id="IPR028994">
    <property type="entry name" value="Integrin_alpha_N"/>
</dbReference>
<dbReference type="InterPro" id="IPR013517">
    <property type="entry name" value="FG-GAP"/>
</dbReference>
<reference evidence="3 4" key="1">
    <citation type="submission" date="2020-08" db="EMBL/GenBank/DDBJ databases">
        <title>A Genomic Blueprint of the Chicken Gut Microbiome.</title>
        <authorList>
            <person name="Gilroy R."/>
            <person name="Ravi A."/>
            <person name="Getino M."/>
            <person name="Pursley I."/>
            <person name="Horton D.L."/>
            <person name="Alikhan N.-F."/>
            <person name="Baker D."/>
            <person name="Gharbi K."/>
            <person name="Hall N."/>
            <person name="Watson M."/>
            <person name="Adriaenssens E.M."/>
            <person name="Foster-Nyarko E."/>
            <person name="Jarju S."/>
            <person name="Secka A."/>
            <person name="Antonio M."/>
            <person name="Oren A."/>
            <person name="Chaudhuri R."/>
            <person name="La Ragione R.M."/>
            <person name="Hildebrand F."/>
            <person name="Pallen M.J."/>
        </authorList>
    </citation>
    <scope>NUCLEOTIDE SEQUENCE [LARGE SCALE GENOMIC DNA]</scope>
    <source>
        <strain evidence="3 4">Sa2BVA3</strain>
    </source>
</reference>
<feature type="signal peptide" evidence="2">
    <location>
        <begin position="1"/>
        <end position="21"/>
    </location>
</feature>